<dbReference type="PANTHER" id="PTHR10150">
    <property type="entry name" value="DNA REPAIR ENDONUCLEASE XPF"/>
    <property type="match status" value="1"/>
</dbReference>
<feature type="domain" description="ERCC4" evidence="11">
    <location>
        <begin position="109"/>
        <end position="189"/>
    </location>
</feature>
<protein>
    <recommendedName>
        <fullName evidence="11">ERCC4 domain-containing protein</fullName>
    </recommendedName>
</protein>
<evidence type="ECO:0000256" key="1">
    <source>
        <dbReference type="ARBA" id="ARBA00004123"/>
    </source>
</evidence>
<keyword evidence="9" id="KW-0539">Nucleus</keyword>
<dbReference type="SMART" id="SM00891">
    <property type="entry name" value="ERCC4"/>
    <property type="match status" value="1"/>
</dbReference>
<evidence type="ECO:0000256" key="7">
    <source>
        <dbReference type="ARBA" id="ARBA00023125"/>
    </source>
</evidence>
<organism evidence="12 13">
    <name type="scientific">Globisporangium ultimum (strain ATCC 200006 / CBS 805.95 / DAOM BR144)</name>
    <name type="common">Pythium ultimum</name>
    <dbReference type="NCBI Taxonomy" id="431595"/>
    <lineage>
        <taxon>Eukaryota</taxon>
        <taxon>Sar</taxon>
        <taxon>Stramenopiles</taxon>
        <taxon>Oomycota</taxon>
        <taxon>Peronosporomycetes</taxon>
        <taxon>Pythiales</taxon>
        <taxon>Pythiaceae</taxon>
        <taxon>Globisporangium</taxon>
    </lineage>
</organism>
<dbReference type="GO" id="GO:0003697">
    <property type="term" value="F:single-stranded DNA binding"/>
    <property type="evidence" value="ECO:0007669"/>
    <property type="project" value="TreeGrafter"/>
</dbReference>
<evidence type="ECO:0000256" key="6">
    <source>
        <dbReference type="ARBA" id="ARBA00022801"/>
    </source>
</evidence>
<dbReference type="CDD" id="cd20078">
    <property type="entry name" value="XPF_nuclease_XPF_euk"/>
    <property type="match status" value="1"/>
</dbReference>
<dbReference type="EMBL" id="GL376623">
    <property type="status" value="NOT_ANNOTATED_CDS"/>
    <property type="molecule type" value="Genomic_DNA"/>
</dbReference>
<dbReference type="PANTHER" id="PTHR10150:SF0">
    <property type="entry name" value="DNA REPAIR ENDONUCLEASE XPF"/>
    <property type="match status" value="1"/>
</dbReference>
<keyword evidence="8" id="KW-0234">DNA repair</keyword>
<evidence type="ECO:0000256" key="5">
    <source>
        <dbReference type="ARBA" id="ARBA00022763"/>
    </source>
</evidence>
<dbReference type="GO" id="GO:0000712">
    <property type="term" value="P:resolution of meiotic recombination intermediates"/>
    <property type="evidence" value="ECO:0007669"/>
    <property type="project" value="TreeGrafter"/>
</dbReference>
<evidence type="ECO:0000256" key="10">
    <source>
        <dbReference type="SAM" id="MobiDB-lite"/>
    </source>
</evidence>
<feature type="region of interest" description="Disordered" evidence="10">
    <location>
        <begin position="261"/>
        <end position="295"/>
    </location>
</feature>
<dbReference type="Gene3D" id="3.40.50.10130">
    <property type="match status" value="1"/>
</dbReference>
<keyword evidence="7" id="KW-0238">DNA-binding</keyword>
<dbReference type="GO" id="GO:0003684">
    <property type="term" value="F:damaged DNA binding"/>
    <property type="evidence" value="ECO:0007669"/>
    <property type="project" value="TreeGrafter"/>
</dbReference>
<comment type="subcellular location">
    <subcellularLocation>
        <location evidence="1">Nucleus</location>
    </subcellularLocation>
</comment>
<dbReference type="GO" id="GO:1901255">
    <property type="term" value="P:nucleotide-excision repair involved in interstrand cross-link repair"/>
    <property type="evidence" value="ECO:0007669"/>
    <property type="project" value="TreeGrafter"/>
</dbReference>
<comment type="similarity">
    <text evidence="2">Belongs to the XPF family.</text>
</comment>
<dbReference type="STRING" id="431595.K3WYP1"/>
<dbReference type="EnsemblProtists" id="PYU1_T010090">
    <property type="protein sequence ID" value="PYU1_T010090"/>
    <property type="gene ID" value="PYU1_G010070"/>
</dbReference>
<dbReference type="VEuPathDB" id="FungiDB:PYU1_G010070"/>
<evidence type="ECO:0000256" key="2">
    <source>
        <dbReference type="ARBA" id="ARBA00010015"/>
    </source>
</evidence>
<dbReference type="GO" id="GO:0000724">
    <property type="term" value="P:double-strand break repair via homologous recombination"/>
    <property type="evidence" value="ECO:0007669"/>
    <property type="project" value="TreeGrafter"/>
</dbReference>
<feature type="compositionally biased region" description="Low complexity" evidence="10">
    <location>
        <begin position="261"/>
        <end position="276"/>
    </location>
</feature>
<dbReference type="FunFam" id="3.40.50.10130:FF:000002">
    <property type="entry name" value="DNA repair endonuclease XPF"/>
    <property type="match status" value="1"/>
</dbReference>
<keyword evidence="13" id="KW-1185">Reference proteome</keyword>
<sequence>MPSCVILYDPDVTFIRELEVFQATQVNLLLDIYFMLYEESAEQQAYLSEIQKEKRAFDTLIHQKAHLMMPANVYDLPFHMKMQQNQQMAYSMDTRTGGRAKTTQKPGVKVVVDVREFRSALPSMLHKEGLMVLPITLEIGDYILSPQICVERKSISDLFGSLNSGRLFNQAENMRRFYQTPVLLIEFTQGKAFSLQDASEIGTEITATNIISKLTLLILHFPSLRIVWSRSPHATVELFKVIKKHQDEPDMETAAALGNGTLTESAGSSSTGTDAGQNGGGSGTTSTTRAGPNSEEGRLAASYYNTNAMDVLKKLPGINEHNFRKVLAKVTNLAELSRLSLDEMTEIIGKVCAKKLFTFFNTSL</sequence>
<name>K3WYP1_GLOUD</name>
<keyword evidence="5" id="KW-0227">DNA damage</keyword>
<dbReference type="OMA" id="HEGYSEN"/>
<evidence type="ECO:0000259" key="11">
    <source>
        <dbReference type="SMART" id="SM00891"/>
    </source>
</evidence>
<keyword evidence="3" id="KW-0540">Nuclease</keyword>
<evidence type="ECO:0000313" key="13">
    <source>
        <dbReference type="Proteomes" id="UP000019132"/>
    </source>
</evidence>
<dbReference type="Proteomes" id="UP000019132">
    <property type="component" value="Unassembled WGS sequence"/>
</dbReference>
<dbReference type="InterPro" id="IPR010994">
    <property type="entry name" value="RuvA_2-like"/>
</dbReference>
<evidence type="ECO:0000313" key="12">
    <source>
        <dbReference type="EnsemblProtists" id="PYU1_T010090"/>
    </source>
</evidence>
<keyword evidence="6" id="KW-0378">Hydrolase</keyword>
<evidence type="ECO:0000256" key="4">
    <source>
        <dbReference type="ARBA" id="ARBA00022759"/>
    </source>
</evidence>
<dbReference type="Gene3D" id="1.10.150.20">
    <property type="entry name" value="5' to 3' exonuclease, C-terminal subdomain"/>
    <property type="match status" value="1"/>
</dbReference>
<reference evidence="13" key="1">
    <citation type="journal article" date="2010" name="Genome Biol.">
        <title>Genome sequence of the necrotrophic plant pathogen Pythium ultimum reveals original pathogenicity mechanisms and effector repertoire.</title>
        <authorList>
            <person name="Levesque C.A."/>
            <person name="Brouwer H."/>
            <person name="Cano L."/>
            <person name="Hamilton J.P."/>
            <person name="Holt C."/>
            <person name="Huitema E."/>
            <person name="Raffaele S."/>
            <person name="Robideau G.P."/>
            <person name="Thines M."/>
            <person name="Win J."/>
            <person name="Zerillo M.M."/>
            <person name="Beakes G.W."/>
            <person name="Boore J.L."/>
            <person name="Busam D."/>
            <person name="Dumas B."/>
            <person name="Ferriera S."/>
            <person name="Fuerstenberg S.I."/>
            <person name="Gachon C.M."/>
            <person name="Gaulin E."/>
            <person name="Govers F."/>
            <person name="Grenville-Briggs L."/>
            <person name="Horner N."/>
            <person name="Hostetler J."/>
            <person name="Jiang R.H."/>
            <person name="Johnson J."/>
            <person name="Krajaejun T."/>
            <person name="Lin H."/>
            <person name="Meijer H.J."/>
            <person name="Moore B."/>
            <person name="Morris P."/>
            <person name="Phuntmart V."/>
            <person name="Puiu D."/>
            <person name="Shetty J."/>
            <person name="Stajich J.E."/>
            <person name="Tripathy S."/>
            <person name="Wawra S."/>
            <person name="van West P."/>
            <person name="Whitty B.R."/>
            <person name="Coutinho P.M."/>
            <person name="Henrissat B."/>
            <person name="Martin F."/>
            <person name="Thomas P.D."/>
            <person name="Tyler B.M."/>
            <person name="De Vries R.P."/>
            <person name="Kamoun S."/>
            <person name="Yandell M."/>
            <person name="Tisserat N."/>
            <person name="Buell C.R."/>
        </authorList>
    </citation>
    <scope>NUCLEOTIDE SEQUENCE</scope>
    <source>
        <strain evidence="13">DAOM:BR144</strain>
    </source>
</reference>
<accession>K3WYP1</accession>
<dbReference type="AlphaFoldDB" id="K3WYP1"/>
<dbReference type="InterPro" id="IPR006166">
    <property type="entry name" value="ERCC4_domain"/>
</dbReference>
<proteinExistence type="inferred from homology"/>
<dbReference type="HOGENOM" id="CLU_761829_0_0_1"/>
<dbReference type="SUPFAM" id="SSF47781">
    <property type="entry name" value="RuvA domain 2-like"/>
    <property type="match status" value="1"/>
</dbReference>
<dbReference type="InParanoid" id="K3WYP1"/>
<evidence type="ECO:0000256" key="3">
    <source>
        <dbReference type="ARBA" id="ARBA00022722"/>
    </source>
</evidence>
<dbReference type="SUPFAM" id="SSF52980">
    <property type="entry name" value="Restriction endonuclease-like"/>
    <property type="match status" value="1"/>
</dbReference>
<dbReference type="InterPro" id="IPR011335">
    <property type="entry name" value="Restrct_endonuc-II-like"/>
</dbReference>
<keyword evidence="4" id="KW-0255">Endonuclease</keyword>
<evidence type="ECO:0000256" key="9">
    <source>
        <dbReference type="ARBA" id="ARBA00023242"/>
    </source>
</evidence>
<dbReference type="eggNOG" id="KOG0442">
    <property type="taxonomic scope" value="Eukaryota"/>
</dbReference>
<reference evidence="13" key="2">
    <citation type="submission" date="2010-04" db="EMBL/GenBank/DDBJ databases">
        <authorList>
            <person name="Buell R."/>
            <person name="Hamilton J."/>
            <person name="Hostetler J."/>
        </authorList>
    </citation>
    <scope>NUCLEOTIDE SEQUENCE [LARGE SCALE GENOMIC DNA]</scope>
    <source>
        <strain evidence="13">DAOM:BR144</strain>
    </source>
</reference>
<reference evidence="12" key="3">
    <citation type="submission" date="2015-02" db="UniProtKB">
        <authorList>
            <consortium name="EnsemblProtists"/>
        </authorList>
    </citation>
    <scope>IDENTIFICATION</scope>
    <source>
        <strain evidence="12">DAOM BR144</strain>
    </source>
</reference>
<dbReference type="GO" id="GO:0000014">
    <property type="term" value="F:single-stranded DNA endodeoxyribonuclease activity"/>
    <property type="evidence" value="ECO:0007669"/>
    <property type="project" value="TreeGrafter"/>
</dbReference>
<evidence type="ECO:0000256" key="8">
    <source>
        <dbReference type="ARBA" id="ARBA00023204"/>
    </source>
</evidence>
<dbReference type="InterPro" id="IPR047520">
    <property type="entry name" value="XPF_nuclease"/>
</dbReference>
<dbReference type="Pfam" id="PF02732">
    <property type="entry name" value="ERCC4"/>
    <property type="match status" value="1"/>
</dbReference>
<dbReference type="GO" id="GO:0000110">
    <property type="term" value="C:nucleotide-excision repair factor 1 complex"/>
    <property type="evidence" value="ECO:0007669"/>
    <property type="project" value="TreeGrafter"/>
</dbReference>